<organism evidence="3 4">
    <name type="scientific">Physocladia obscura</name>
    <dbReference type="NCBI Taxonomy" id="109957"/>
    <lineage>
        <taxon>Eukaryota</taxon>
        <taxon>Fungi</taxon>
        <taxon>Fungi incertae sedis</taxon>
        <taxon>Chytridiomycota</taxon>
        <taxon>Chytridiomycota incertae sedis</taxon>
        <taxon>Chytridiomycetes</taxon>
        <taxon>Chytridiales</taxon>
        <taxon>Chytriomycetaceae</taxon>
        <taxon>Physocladia</taxon>
    </lineage>
</organism>
<feature type="compositionally biased region" description="Gly residues" evidence="1">
    <location>
        <begin position="172"/>
        <end position="188"/>
    </location>
</feature>
<comment type="caution">
    <text evidence="3">The sequence shown here is derived from an EMBL/GenBank/DDBJ whole genome shotgun (WGS) entry which is preliminary data.</text>
</comment>
<dbReference type="Gene3D" id="2.30.29.30">
    <property type="entry name" value="Pleckstrin-homology domain (PH domain)/Phosphotyrosine-binding domain (PTB)"/>
    <property type="match status" value="1"/>
</dbReference>
<dbReference type="InterPro" id="IPR001849">
    <property type="entry name" value="PH_domain"/>
</dbReference>
<dbReference type="AlphaFoldDB" id="A0AAD5SNX5"/>
<feature type="non-terminal residue" evidence="3">
    <location>
        <position position="1"/>
    </location>
</feature>
<evidence type="ECO:0000256" key="1">
    <source>
        <dbReference type="SAM" id="MobiDB-lite"/>
    </source>
</evidence>
<feature type="domain" description="PH" evidence="2">
    <location>
        <begin position="55"/>
        <end position="142"/>
    </location>
</feature>
<dbReference type="EMBL" id="JADGJH010003835">
    <property type="protein sequence ID" value="KAJ3088546.1"/>
    <property type="molecule type" value="Genomic_DNA"/>
</dbReference>
<proteinExistence type="predicted"/>
<gene>
    <name evidence="3" type="ORF">HK100_008007</name>
</gene>
<feature type="region of interest" description="Disordered" evidence="1">
    <location>
        <begin position="158"/>
        <end position="230"/>
    </location>
</feature>
<dbReference type="Proteomes" id="UP001211907">
    <property type="component" value="Unassembled WGS sequence"/>
</dbReference>
<accession>A0AAD5SNX5</accession>
<sequence length="341" mass="36158">MLGHLDKLAKSPLPNISPNISVSSSSLLTLSETAQSPESANSSNSVSTAVTQEVWKKRFFVLTSDGKLFAFRPNPSDFTTPVSYMITSATKTHDQEHNVFKVFGNTVRASDGALQKHTWTLRGSSGEDVVEVWIDCIDRVVSCAQEDVLERLEHAFTTRSGSSRRSSHATLVGGGSSKRGGGGMGAVGGTVNVNGGLDGADENNAKNNESSIGDGGLERTSSISRGRERARKLFPSKSILTLETRDGNYQQEKTDSNSLVNGGSIRRNSSVTRTSLLSATSVTTTTSVRPSAPVTIEGLVRKNTNASLTSTESITQKTGRWFKWLVKASDGGGAGAGAGKR</sequence>
<protein>
    <recommendedName>
        <fullName evidence="2">PH domain-containing protein</fullName>
    </recommendedName>
</protein>
<evidence type="ECO:0000259" key="2">
    <source>
        <dbReference type="PROSITE" id="PS50003"/>
    </source>
</evidence>
<name>A0AAD5SNX5_9FUNG</name>
<dbReference type="CDD" id="cd00821">
    <property type="entry name" value="PH"/>
    <property type="match status" value="1"/>
</dbReference>
<dbReference type="SUPFAM" id="SSF50729">
    <property type="entry name" value="PH domain-like"/>
    <property type="match status" value="1"/>
</dbReference>
<keyword evidence="4" id="KW-1185">Reference proteome</keyword>
<reference evidence="3" key="1">
    <citation type="submission" date="2020-05" db="EMBL/GenBank/DDBJ databases">
        <title>Phylogenomic resolution of chytrid fungi.</title>
        <authorList>
            <person name="Stajich J.E."/>
            <person name="Amses K."/>
            <person name="Simmons R."/>
            <person name="Seto K."/>
            <person name="Myers J."/>
            <person name="Bonds A."/>
            <person name="Quandt C.A."/>
            <person name="Barry K."/>
            <person name="Liu P."/>
            <person name="Grigoriev I."/>
            <person name="Longcore J.E."/>
            <person name="James T.Y."/>
        </authorList>
    </citation>
    <scope>NUCLEOTIDE SEQUENCE</scope>
    <source>
        <strain evidence="3">JEL0513</strain>
    </source>
</reference>
<dbReference type="InterPro" id="IPR011993">
    <property type="entry name" value="PH-like_dom_sf"/>
</dbReference>
<evidence type="ECO:0000313" key="3">
    <source>
        <dbReference type="EMBL" id="KAJ3088546.1"/>
    </source>
</evidence>
<evidence type="ECO:0000313" key="4">
    <source>
        <dbReference type="Proteomes" id="UP001211907"/>
    </source>
</evidence>
<dbReference type="PROSITE" id="PS50003">
    <property type="entry name" value="PH_DOMAIN"/>
    <property type="match status" value="1"/>
</dbReference>